<sequence>EGYPVPPATGYPQPGYPHGAGYPTPAPPGYATYPSGPPPASHNGSGVLGGIGSALGAGGVGAALGAAASNMFGKKSHAPGARSGQSWNGSGLSTALGVGAGALAAGAILKHVNPFKKVKKIFDYSSSDSD</sequence>
<dbReference type="AlphaFoldDB" id="A0A1V9WYK3"/>
<dbReference type="InParanoid" id="A0A1V9WYK3"/>
<keyword evidence="3" id="KW-1185">Reference proteome</keyword>
<proteinExistence type="predicted"/>
<accession>A0A1V9WYK3</accession>
<gene>
    <name evidence="2" type="ORF">BIW11_14217</name>
</gene>
<reference evidence="2 3" key="1">
    <citation type="journal article" date="2017" name="Gigascience">
        <title>Draft genome of the honey bee ectoparasitic mite, Tropilaelaps mercedesae, is shaped by the parasitic life history.</title>
        <authorList>
            <person name="Dong X."/>
            <person name="Armstrong S.D."/>
            <person name="Xia D."/>
            <person name="Makepeace B.L."/>
            <person name="Darby A.C."/>
            <person name="Kadowaki T."/>
        </authorList>
    </citation>
    <scope>NUCLEOTIDE SEQUENCE [LARGE SCALE GENOMIC DNA]</scope>
    <source>
        <strain evidence="2">Wuxi-XJTLU</strain>
    </source>
</reference>
<name>A0A1V9WYK3_9ACAR</name>
<protein>
    <submittedName>
        <fullName evidence="2">Uncharacterized protein</fullName>
    </submittedName>
</protein>
<dbReference type="Proteomes" id="UP000192247">
    <property type="component" value="Unassembled WGS sequence"/>
</dbReference>
<evidence type="ECO:0000256" key="1">
    <source>
        <dbReference type="SAM" id="MobiDB-lite"/>
    </source>
</evidence>
<feature type="non-terminal residue" evidence="2">
    <location>
        <position position="1"/>
    </location>
</feature>
<evidence type="ECO:0000313" key="2">
    <source>
        <dbReference type="EMBL" id="OQR66355.1"/>
    </source>
</evidence>
<comment type="caution">
    <text evidence="2">The sequence shown here is derived from an EMBL/GenBank/DDBJ whole genome shotgun (WGS) entry which is preliminary data.</text>
</comment>
<dbReference type="EMBL" id="MNPL01032850">
    <property type="protein sequence ID" value="OQR66355.1"/>
    <property type="molecule type" value="Genomic_DNA"/>
</dbReference>
<organism evidence="2 3">
    <name type="scientific">Tropilaelaps mercedesae</name>
    <dbReference type="NCBI Taxonomy" id="418985"/>
    <lineage>
        <taxon>Eukaryota</taxon>
        <taxon>Metazoa</taxon>
        <taxon>Ecdysozoa</taxon>
        <taxon>Arthropoda</taxon>
        <taxon>Chelicerata</taxon>
        <taxon>Arachnida</taxon>
        <taxon>Acari</taxon>
        <taxon>Parasitiformes</taxon>
        <taxon>Mesostigmata</taxon>
        <taxon>Gamasina</taxon>
        <taxon>Dermanyssoidea</taxon>
        <taxon>Laelapidae</taxon>
        <taxon>Tropilaelaps</taxon>
    </lineage>
</organism>
<feature type="region of interest" description="Disordered" evidence="1">
    <location>
        <begin position="1"/>
        <end position="48"/>
    </location>
</feature>
<feature type="compositionally biased region" description="Low complexity" evidence="1">
    <location>
        <begin position="16"/>
        <end position="34"/>
    </location>
</feature>
<evidence type="ECO:0000313" key="3">
    <source>
        <dbReference type="Proteomes" id="UP000192247"/>
    </source>
</evidence>